<evidence type="ECO:0000256" key="1">
    <source>
        <dbReference type="ARBA" id="ARBA00004167"/>
    </source>
</evidence>
<keyword evidence="8" id="KW-0133">Cell shape</keyword>
<dbReference type="InterPro" id="IPR005311">
    <property type="entry name" value="PBP_dimer"/>
</dbReference>
<dbReference type="FunFam" id="3.40.710.10:FF:000027">
    <property type="entry name" value="Penicillin-binding protein 2"/>
    <property type="match status" value="1"/>
</dbReference>
<dbReference type="GO" id="GO:0071972">
    <property type="term" value="F:peptidoglycan L,D-transpeptidase activity"/>
    <property type="evidence" value="ECO:0007669"/>
    <property type="project" value="TreeGrafter"/>
</dbReference>
<dbReference type="EMBL" id="JACXAI010000001">
    <property type="protein sequence ID" value="MBD1378899.1"/>
    <property type="molecule type" value="Genomic_DNA"/>
</dbReference>
<feature type="compositionally biased region" description="Basic and acidic residues" evidence="14">
    <location>
        <begin position="690"/>
        <end position="705"/>
    </location>
</feature>
<dbReference type="GO" id="GO:0008658">
    <property type="term" value="F:penicillin binding"/>
    <property type="evidence" value="ECO:0007669"/>
    <property type="project" value="InterPro"/>
</dbReference>
<organism evidence="18 19">
    <name type="scientific">Metabacillus arenae</name>
    <dbReference type="NCBI Taxonomy" id="2771434"/>
    <lineage>
        <taxon>Bacteria</taxon>
        <taxon>Bacillati</taxon>
        <taxon>Bacillota</taxon>
        <taxon>Bacilli</taxon>
        <taxon>Bacillales</taxon>
        <taxon>Bacillaceae</taxon>
        <taxon>Metabacillus</taxon>
    </lineage>
</organism>
<evidence type="ECO:0000256" key="9">
    <source>
        <dbReference type="ARBA" id="ARBA00022984"/>
    </source>
</evidence>
<dbReference type="InterPro" id="IPR050515">
    <property type="entry name" value="Beta-lactam/transpept"/>
</dbReference>
<dbReference type="PANTHER" id="PTHR30627">
    <property type="entry name" value="PEPTIDOGLYCAN D,D-TRANSPEPTIDASE"/>
    <property type="match status" value="1"/>
</dbReference>
<dbReference type="GO" id="GO:0009002">
    <property type="term" value="F:serine-type D-Ala-D-Ala carboxypeptidase activity"/>
    <property type="evidence" value="ECO:0007669"/>
    <property type="project" value="UniProtKB-EC"/>
</dbReference>
<reference evidence="18" key="1">
    <citation type="submission" date="2020-09" db="EMBL/GenBank/DDBJ databases">
        <title>A novel bacterium of genus Bacillus, isolated from South China Sea.</title>
        <authorList>
            <person name="Huang H."/>
            <person name="Mo K."/>
            <person name="Hu Y."/>
        </authorList>
    </citation>
    <scope>NUCLEOTIDE SEQUENCE</scope>
    <source>
        <strain evidence="18">IB182487</strain>
    </source>
</reference>
<name>A0A926N8Z1_9BACI</name>
<evidence type="ECO:0000256" key="14">
    <source>
        <dbReference type="SAM" id="MobiDB-lite"/>
    </source>
</evidence>
<sequence>MQVIRMTNQTKKKKTLPLRLNILFLLIFLAFSAMIFRLGLLQIVYGEDYKEEVEKKEEVNVSTSVPRGKIYDRNYNAVVDNKPLNAITYTRSASTSQEERLKVARKLAEIIELDTKKITERDKKDYWIVTRPEKAEAKITKEDLQNVEDGKMKEEDLYQLQLNRITAEELAEITDEELKVLAIKSKMDSGYALTPQIIKNDNVTNEEYAYISEHLEDLPGVDITTDWQRQYPYQGMLQTLLGSTTDANEGLPQDQLDYYLARGYSRNDRVGVSYLEYQYEDVLQGQKEKIRNITDKEGNIIDTEMISEGEAGKDLVLTIDMELQQEVEAIITDELLAAKKKSGTQLLDRAFVVMMNPQNGELLSMAGKQIVNEDGERKVEDFALGAMTSSYTMGSAVKGATVLTGYQTGAIQPESVLLDEPLYIKGSPVKKSYQTMGYINDLTALQRSSNVYMFKTAIEMGNGEYRRNKSLPLETKAFSTFRNYFSQFGLGVKTGIDLPNEAKGFKGKDYTPGLLLDFSIGQYDTYTPLQMAQYVSTIANEGYRMQPQIVKEIREPDPQEGIGPVIKSVQPEVLNKVDMKASYVKRVQEGFRRVMQEKRGTAYGYFMGADYNPAGKTGTAQAFYDGPNEDKFLTPTYNLTLVGYAPFNNPEVAFAVVVPWAYENASDSHPINNQIGRRIMDKYFELNEKQEEEGLKNENIEKIQEEAEGTTEE</sequence>
<evidence type="ECO:0000259" key="17">
    <source>
        <dbReference type="Pfam" id="PF03717"/>
    </source>
</evidence>
<dbReference type="GO" id="GO:0009252">
    <property type="term" value="P:peptidoglycan biosynthetic process"/>
    <property type="evidence" value="ECO:0007669"/>
    <property type="project" value="UniProtKB-KW"/>
</dbReference>
<evidence type="ECO:0000256" key="15">
    <source>
        <dbReference type="SAM" id="Phobius"/>
    </source>
</evidence>
<accession>A0A926N8Z1</accession>
<comment type="subcellular location">
    <subcellularLocation>
        <location evidence="2">Cell membrane</location>
    </subcellularLocation>
    <subcellularLocation>
        <location evidence="1">Membrane</location>
        <topology evidence="1">Single-pass membrane protein</topology>
    </subcellularLocation>
</comment>
<keyword evidence="9" id="KW-0573">Peptidoglycan synthesis</keyword>
<keyword evidence="7 15" id="KW-0812">Transmembrane</keyword>
<comment type="similarity">
    <text evidence="4">Belongs to the transpeptidase family.</text>
</comment>
<dbReference type="Pfam" id="PF00905">
    <property type="entry name" value="Transpeptidase"/>
    <property type="match status" value="1"/>
</dbReference>
<dbReference type="EC" id="3.4.16.4" evidence="5"/>
<evidence type="ECO:0000259" key="16">
    <source>
        <dbReference type="Pfam" id="PF00905"/>
    </source>
</evidence>
<gene>
    <name evidence="18" type="ORF">IC621_01535</name>
</gene>
<evidence type="ECO:0000313" key="18">
    <source>
        <dbReference type="EMBL" id="MBD1378899.1"/>
    </source>
</evidence>
<dbReference type="FunFam" id="1.10.10.1230:FF:000001">
    <property type="entry name" value="Penicillin-binding protein 3"/>
    <property type="match status" value="1"/>
</dbReference>
<comment type="caution">
    <text evidence="18">The sequence shown here is derived from an EMBL/GenBank/DDBJ whole genome shotgun (WGS) entry which is preliminary data.</text>
</comment>
<evidence type="ECO:0000256" key="4">
    <source>
        <dbReference type="ARBA" id="ARBA00007171"/>
    </source>
</evidence>
<dbReference type="GO" id="GO:0071555">
    <property type="term" value="P:cell wall organization"/>
    <property type="evidence" value="ECO:0007669"/>
    <property type="project" value="UniProtKB-KW"/>
</dbReference>
<evidence type="ECO:0000256" key="5">
    <source>
        <dbReference type="ARBA" id="ARBA00012448"/>
    </source>
</evidence>
<feature type="transmembrane region" description="Helical" evidence="15">
    <location>
        <begin position="20"/>
        <end position="45"/>
    </location>
</feature>
<dbReference type="InterPro" id="IPR012338">
    <property type="entry name" value="Beta-lactam/transpept-like"/>
</dbReference>
<dbReference type="SUPFAM" id="SSF56519">
    <property type="entry name" value="Penicillin binding protein dimerisation domain"/>
    <property type="match status" value="1"/>
</dbReference>
<evidence type="ECO:0000313" key="19">
    <source>
        <dbReference type="Proteomes" id="UP000626844"/>
    </source>
</evidence>
<protein>
    <recommendedName>
        <fullName evidence="5">serine-type D-Ala-D-Ala carboxypeptidase</fullName>
        <ecNumber evidence="5">3.4.16.4</ecNumber>
    </recommendedName>
</protein>
<evidence type="ECO:0000256" key="12">
    <source>
        <dbReference type="ARBA" id="ARBA00023316"/>
    </source>
</evidence>
<evidence type="ECO:0000256" key="10">
    <source>
        <dbReference type="ARBA" id="ARBA00022989"/>
    </source>
</evidence>
<keyword evidence="11 15" id="KW-0472">Membrane</keyword>
<dbReference type="InterPro" id="IPR036138">
    <property type="entry name" value="PBP_dimer_sf"/>
</dbReference>
<evidence type="ECO:0000256" key="6">
    <source>
        <dbReference type="ARBA" id="ARBA00022475"/>
    </source>
</evidence>
<feature type="region of interest" description="Disordered" evidence="14">
    <location>
        <begin position="690"/>
        <end position="713"/>
    </location>
</feature>
<keyword evidence="10 15" id="KW-1133">Transmembrane helix</keyword>
<keyword evidence="6" id="KW-1003">Cell membrane</keyword>
<dbReference type="SUPFAM" id="SSF56601">
    <property type="entry name" value="beta-lactamase/transpeptidase-like"/>
    <property type="match status" value="1"/>
</dbReference>
<comment type="pathway">
    <text evidence="3">Cell wall biogenesis; peptidoglycan biosynthesis.</text>
</comment>
<dbReference type="AlphaFoldDB" id="A0A926N8Z1"/>
<evidence type="ECO:0000256" key="8">
    <source>
        <dbReference type="ARBA" id="ARBA00022960"/>
    </source>
</evidence>
<dbReference type="Gene3D" id="3.40.710.10">
    <property type="entry name" value="DD-peptidase/beta-lactamase superfamily"/>
    <property type="match status" value="1"/>
</dbReference>
<evidence type="ECO:0000256" key="2">
    <source>
        <dbReference type="ARBA" id="ARBA00004236"/>
    </source>
</evidence>
<dbReference type="PANTHER" id="PTHR30627:SF2">
    <property type="entry name" value="PEPTIDOGLYCAN D,D-TRANSPEPTIDASE MRDA"/>
    <property type="match status" value="1"/>
</dbReference>
<dbReference type="GO" id="GO:0008360">
    <property type="term" value="P:regulation of cell shape"/>
    <property type="evidence" value="ECO:0007669"/>
    <property type="project" value="UniProtKB-KW"/>
</dbReference>
<evidence type="ECO:0000256" key="7">
    <source>
        <dbReference type="ARBA" id="ARBA00022692"/>
    </source>
</evidence>
<dbReference type="Gene3D" id="1.10.10.1230">
    <property type="entry name" value="Penicillin-binding protein, N-terminal non-catalytic domain, head sub-domain"/>
    <property type="match status" value="1"/>
</dbReference>
<evidence type="ECO:0000256" key="11">
    <source>
        <dbReference type="ARBA" id="ARBA00023136"/>
    </source>
</evidence>
<dbReference type="Proteomes" id="UP000626844">
    <property type="component" value="Unassembled WGS sequence"/>
</dbReference>
<feature type="domain" description="Penicillin-binding protein transpeptidase" evidence="16">
    <location>
        <begin position="351"/>
        <end position="681"/>
    </location>
</feature>
<feature type="domain" description="Penicillin-binding protein dimerisation" evidence="17">
    <location>
        <begin position="64"/>
        <end position="303"/>
    </location>
</feature>
<dbReference type="Pfam" id="PF03717">
    <property type="entry name" value="PBP_dimer"/>
    <property type="match status" value="1"/>
</dbReference>
<dbReference type="InterPro" id="IPR001460">
    <property type="entry name" value="PCN-bd_Tpept"/>
</dbReference>
<keyword evidence="12" id="KW-0961">Cell wall biogenesis/degradation</keyword>
<comment type="catalytic activity">
    <reaction evidence="13">
        <text>Preferential cleavage: (Ac)2-L-Lys-D-Ala-|-D-Ala. Also transpeptidation of peptidyl-alanyl moieties that are N-acyl substituents of D-alanine.</text>
        <dbReference type="EC" id="3.4.16.4"/>
    </reaction>
</comment>
<dbReference type="Gene3D" id="3.90.1310.10">
    <property type="entry name" value="Penicillin-binding protein 2a (Domain 2)"/>
    <property type="match status" value="1"/>
</dbReference>
<evidence type="ECO:0000256" key="3">
    <source>
        <dbReference type="ARBA" id="ARBA00004752"/>
    </source>
</evidence>
<dbReference type="GO" id="GO:0005886">
    <property type="term" value="C:plasma membrane"/>
    <property type="evidence" value="ECO:0007669"/>
    <property type="project" value="UniProtKB-SubCell"/>
</dbReference>
<evidence type="ECO:0000256" key="13">
    <source>
        <dbReference type="ARBA" id="ARBA00034000"/>
    </source>
</evidence>
<keyword evidence="19" id="KW-1185">Reference proteome</keyword>
<proteinExistence type="inferred from homology"/>